<evidence type="ECO:0000313" key="10">
    <source>
        <dbReference type="EMBL" id="OWZ84706.1"/>
    </source>
</evidence>
<dbReference type="EMBL" id="NIQC01000002">
    <property type="protein sequence ID" value="OWZ84706.1"/>
    <property type="molecule type" value="Genomic_DNA"/>
</dbReference>
<evidence type="ECO:0000256" key="4">
    <source>
        <dbReference type="ARBA" id="ARBA00022723"/>
    </source>
</evidence>
<dbReference type="PROSITE" id="PS51379">
    <property type="entry name" value="4FE4S_FER_2"/>
    <property type="match status" value="1"/>
</dbReference>
<accession>A0A226C0E6</accession>
<keyword evidence="7" id="KW-0408">Iron</keyword>
<dbReference type="PANTHER" id="PTHR30002:SF4">
    <property type="entry name" value="EPOXYQUEUOSINE REDUCTASE"/>
    <property type="match status" value="1"/>
</dbReference>
<keyword evidence="1" id="KW-0004">4Fe-4S</keyword>
<evidence type="ECO:0000256" key="2">
    <source>
        <dbReference type="ARBA" id="ARBA00022490"/>
    </source>
</evidence>
<keyword evidence="6" id="KW-0560">Oxidoreductase</keyword>
<dbReference type="GO" id="GO:0046872">
    <property type="term" value="F:metal ion binding"/>
    <property type="evidence" value="ECO:0007669"/>
    <property type="project" value="UniProtKB-KW"/>
</dbReference>
<dbReference type="GO" id="GO:0051539">
    <property type="term" value="F:4 iron, 4 sulfur cluster binding"/>
    <property type="evidence" value="ECO:0007669"/>
    <property type="project" value="UniProtKB-KW"/>
</dbReference>
<dbReference type="Pfam" id="PF08331">
    <property type="entry name" value="QueG_DUF1730"/>
    <property type="match status" value="1"/>
</dbReference>
<keyword evidence="5" id="KW-0671">Queuosine biosynthesis</keyword>
<evidence type="ECO:0000313" key="11">
    <source>
        <dbReference type="Proteomes" id="UP000214588"/>
    </source>
</evidence>
<keyword evidence="2" id="KW-0963">Cytoplasm</keyword>
<gene>
    <name evidence="10" type="primary">queG</name>
    <name evidence="10" type="ORF">CDO51_01380</name>
</gene>
<evidence type="ECO:0000256" key="7">
    <source>
        <dbReference type="ARBA" id="ARBA00023004"/>
    </source>
</evidence>
<dbReference type="OrthoDB" id="9784571at2"/>
<dbReference type="InterPro" id="IPR013542">
    <property type="entry name" value="QueG_DUF1730"/>
</dbReference>
<evidence type="ECO:0000256" key="5">
    <source>
        <dbReference type="ARBA" id="ARBA00022785"/>
    </source>
</evidence>
<protein>
    <submittedName>
        <fullName evidence="10">tRNA epoxyqueuosine(34) reductase QueG</fullName>
    </submittedName>
</protein>
<keyword evidence="11" id="KW-1185">Reference proteome</keyword>
<evidence type="ECO:0000256" key="6">
    <source>
        <dbReference type="ARBA" id="ARBA00023002"/>
    </source>
</evidence>
<dbReference type="RefSeq" id="WP_089022510.1">
    <property type="nucleotide sequence ID" value="NZ_NIQC01000002.1"/>
</dbReference>
<dbReference type="NCBIfam" id="TIGR00276">
    <property type="entry name" value="tRNA epoxyqueuosine(34) reductase QueG"/>
    <property type="match status" value="1"/>
</dbReference>
<dbReference type="Pfam" id="PF13484">
    <property type="entry name" value="Fer4_16"/>
    <property type="match status" value="1"/>
</dbReference>
<dbReference type="InterPro" id="IPR017900">
    <property type="entry name" value="4Fe4S_Fe_S_CS"/>
</dbReference>
<dbReference type="GO" id="GO:0008616">
    <property type="term" value="P:tRNA queuosine(34) biosynthetic process"/>
    <property type="evidence" value="ECO:0007669"/>
    <property type="project" value="UniProtKB-KW"/>
</dbReference>
<proteinExistence type="predicted"/>
<keyword evidence="8" id="KW-0411">Iron-sulfur</keyword>
<dbReference type="InterPro" id="IPR004453">
    <property type="entry name" value="QueG"/>
</dbReference>
<dbReference type="GO" id="GO:0052693">
    <property type="term" value="F:epoxyqueuosine reductase activity"/>
    <property type="evidence" value="ECO:0007669"/>
    <property type="project" value="TreeGrafter"/>
</dbReference>
<evidence type="ECO:0000256" key="3">
    <source>
        <dbReference type="ARBA" id="ARBA00022694"/>
    </source>
</evidence>
<reference evidence="10 11" key="1">
    <citation type="submission" date="2017-06" db="EMBL/GenBank/DDBJ databases">
        <title>Draft Genome Sequence of Natranaerobius trueperi halophilic, alkalithermophilic bacteria from soda lakes.</title>
        <authorList>
            <person name="Zhao B."/>
        </authorList>
    </citation>
    <scope>NUCLEOTIDE SEQUENCE [LARGE SCALE GENOMIC DNA]</scope>
    <source>
        <strain evidence="10 11">DSM 18760</strain>
    </source>
</reference>
<sequence length="390" mass="44664">MNLHQKITQLAKKTGFPLVSVIPTDRYECGYNRLATIQKNLGEYPFVKNDPDYRTTPNKYTTWAKSLIIGLYPYGCAPEKTSPKPNDQFIRGRFARVAWGRDYHLVVKEALVDLAQKLKKHSIISSNFLPIVDTSPLAERELAFRGELGIKGNHNCLMVPGLGSFFFIGGLLIDTELPQMNNLNLTTSKCLNCERCINSCPGSALDSKSYLDLNNCAAYLTVKKGFLTRKQRNIIGDYLYGCDKCQVVCPENRNNDDYSPDCMPEWGEEVLNIDDIYPKISDILKLSNKQFKNRFKDNAIFWRGKKVLQRNALIVLGNLKDPRSTQLVLDSFHDQREIIRTMSVWASEKIYENLNNKEREQVLKELNVLYNNEKSEMVLNELKQTLNNIS</sequence>
<keyword evidence="3" id="KW-0819">tRNA processing</keyword>
<feature type="domain" description="4Fe-4S ferredoxin-type" evidence="9">
    <location>
        <begin position="181"/>
        <end position="210"/>
    </location>
</feature>
<dbReference type="Gene3D" id="3.30.70.20">
    <property type="match status" value="1"/>
</dbReference>
<evidence type="ECO:0000256" key="8">
    <source>
        <dbReference type="ARBA" id="ARBA00023014"/>
    </source>
</evidence>
<dbReference type="SUPFAM" id="SSF54862">
    <property type="entry name" value="4Fe-4S ferredoxins"/>
    <property type="match status" value="1"/>
</dbReference>
<dbReference type="SUPFAM" id="SSF48431">
    <property type="entry name" value="Lipovitellin-phosvitin complex, superhelical domain"/>
    <property type="match status" value="1"/>
</dbReference>
<dbReference type="Proteomes" id="UP000214588">
    <property type="component" value="Unassembled WGS sequence"/>
</dbReference>
<name>A0A226C0E6_9FIRM</name>
<organism evidence="10 11">
    <name type="scientific">Natranaerobius trueperi</name>
    <dbReference type="NCBI Taxonomy" id="759412"/>
    <lineage>
        <taxon>Bacteria</taxon>
        <taxon>Bacillati</taxon>
        <taxon>Bacillota</taxon>
        <taxon>Clostridia</taxon>
        <taxon>Natranaerobiales</taxon>
        <taxon>Natranaerobiaceae</taxon>
        <taxon>Natranaerobius</taxon>
    </lineage>
</organism>
<evidence type="ECO:0000256" key="1">
    <source>
        <dbReference type="ARBA" id="ARBA00022485"/>
    </source>
</evidence>
<comment type="caution">
    <text evidence="10">The sequence shown here is derived from an EMBL/GenBank/DDBJ whole genome shotgun (WGS) entry which is preliminary data.</text>
</comment>
<evidence type="ECO:0000259" key="9">
    <source>
        <dbReference type="PROSITE" id="PS51379"/>
    </source>
</evidence>
<keyword evidence="4" id="KW-0479">Metal-binding</keyword>
<dbReference type="InterPro" id="IPR011030">
    <property type="entry name" value="Lipovitellin_superhlx_dom"/>
</dbReference>
<dbReference type="AlphaFoldDB" id="A0A226C0E6"/>
<dbReference type="InterPro" id="IPR017896">
    <property type="entry name" value="4Fe4S_Fe-S-bd"/>
</dbReference>
<dbReference type="PROSITE" id="PS00198">
    <property type="entry name" value="4FE4S_FER_1"/>
    <property type="match status" value="1"/>
</dbReference>
<dbReference type="PANTHER" id="PTHR30002">
    <property type="entry name" value="EPOXYQUEUOSINE REDUCTASE"/>
    <property type="match status" value="1"/>
</dbReference>